<sequence length="151" mass="15899">MALVPMNVFVGKLPLAVHDSFVEAMLKQCGGVLKWKRTMDSETDRPKAFGFCTFGNAEGAMQAVKLLNDFPLEGQKILVKVGRKEQVIIDEMVARRNRSAAPGGAVLSAAPSAGAGTARTPADEAQLGRIRAFVASVDSRAPGAGSGDERA</sequence>
<dbReference type="CDD" id="cd12446">
    <property type="entry name" value="RRM_RBM25"/>
    <property type="match status" value="1"/>
</dbReference>
<dbReference type="InterPro" id="IPR035979">
    <property type="entry name" value="RBD_domain_sf"/>
</dbReference>
<organism evidence="4 5">
    <name type="scientific">Aureococcus anophagefferens</name>
    <name type="common">Harmful bloom alga</name>
    <dbReference type="NCBI Taxonomy" id="44056"/>
    <lineage>
        <taxon>Eukaryota</taxon>
        <taxon>Sar</taxon>
        <taxon>Stramenopiles</taxon>
        <taxon>Ochrophyta</taxon>
        <taxon>Pelagophyceae</taxon>
        <taxon>Pelagomonadales</taxon>
        <taxon>Pelagomonadaceae</taxon>
        <taxon>Aureococcus</taxon>
    </lineage>
</organism>
<evidence type="ECO:0000259" key="3">
    <source>
        <dbReference type="PROSITE" id="PS50102"/>
    </source>
</evidence>
<proteinExistence type="predicted"/>
<evidence type="ECO:0000256" key="1">
    <source>
        <dbReference type="PROSITE-ProRule" id="PRU00176"/>
    </source>
</evidence>
<dbReference type="SMART" id="SM00360">
    <property type="entry name" value="RRM"/>
    <property type="match status" value="1"/>
</dbReference>
<name>A0ABR1FL59_AURAN</name>
<dbReference type="InterPro" id="IPR034268">
    <property type="entry name" value="RBM25_RRM"/>
</dbReference>
<dbReference type="InterPro" id="IPR000504">
    <property type="entry name" value="RRM_dom"/>
</dbReference>
<dbReference type="PANTHER" id="PTHR18806:SF4">
    <property type="entry name" value="RNA-BINDING PROTEIN 25"/>
    <property type="match status" value="1"/>
</dbReference>
<dbReference type="PANTHER" id="PTHR18806">
    <property type="entry name" value="RBM25 PROTEIN"/>
    <property type="match status" value="1"/>
</dbReference>
<keyword evidence="1" id="KW-0694">RNA-binding</keyword>
<keyword evidence="5" id="KW-1185">Reference proteome</keyword>
<dbReference type="SUPFAM" id="SSF54928">
    <property type="entry name" value="RNA-binding domain, RBD"/>
    <property type="match status" value="1"/>
</dbReference>
<dbReference type="Pfam" id="PF00076">
    <property type="entry name" value="RRM_1"/>
    <property type="match status" value="1"/>
</dbReference>
<dbReference type="GO" id="GO:1990904">
    <property type="term" value="C:ribonucleoprotein complex"/>
    <property type="evidence" value="ECO:0007669"/>
    <property type="project" value="UniProtKB-KW"/>
</dbReference>
<evidence type="ECO:0000256" key="2">
    <source>
        <dbReference type="SAM" id="MobiDB-lite"/>
    </source>
</evidence>
<gene>
    <name evidence="4" type="primary">SNU71</name>
    <name evidence="4" type="ORF">SO694_0003607</name>
</gene>
<feature type="region of interest" description="Disordered" evidence="2">
    <location>
        <begin position="98"/>
        <end position="124"/>
    </location>
</feature>
<feature type="domain" description="RRM" evidence="3">
    <location>
        <begin position="6"/>
        <end position="84"/>
    </location>
</feature>
<dbReference type="EMBL" id="JBBJCI010000365">
    <property type="protein sequence ID" value="KAK7232867.1"/>
    <property type="molecule type" value="Genomic_DNA"/>
</dbReference>
<dbReference type="InterPro" id="IPR012677">
    <property type="entry name" value="Nucleotide-bd_a/b_plait_sf"/>
</dbReference>
<dbReference type="PROSITE" id="PS50102">
    <property type="entry name" value="RRM"/>
    <property type="match status" value="1"/>
</dbReference>
<comment type="caution">
    <text evidence="4">The sequence shown here is derived from an EMBL/GenBank/DDBJ whole genome shotgun (WGS) entry which is preliminary data.</text>
</comment>
<dbReference type="Gene3D" id="3.30.70.330">
    <property type="match status" value="1"/>
</dbReference>
<evidence type="ECO:0000313" key="4">
    <source>
        <dbReference type="EMBL" id="KAK7232867.1"/>
    </source>
</evidence>
<dbReference type="InterPro" id="IPR052768">
    <property type="entry name" value="RBM25"/>
</dbReference>
<dbReference type="Proteomes" id="UP001363151">
    <property type="component" value="Unassembled WGS sequence"/>
</dbReference>
<protein>
    <submittedName>
        <fullName evidence="4">Small nuclear ribonucleoprotein</fullName>
    </submittedName>
</protein>
<reference evidence="4 5" key="1">
    <citation type="submission" date="2024-03" db="EMBL/GenBank/DDBJ databases">
        <title>Aureococcus anophagefferens CCMP1851 and Kratosvirus quantuckense: Draft genome of a second virus-susceptible host strain in the model system.</title>
        <authorList>
            <person name="Chase E."/>
            <person name="Truchon A.R."/>
            <person name="Schepens W."/>
            <person name="Wilhelm S.W."/>
        </authorList>
    </citation>
    <scope>NUCLEOTIDE SEQUENCE [LARGE SCALE GENOMIC DNA]</scope>
    <source>
        <strain evidence="4 5">CCMP1851</strain>
    </source>
</reference>
<accession>A0ABR1FL59</accession>
<evidence type="ECO:0000313" key="5">
    <source>
        <dbReference type="Proteomes" id="UP001363151"/>
    </source>
</evidence>
<keyword evidence="4" id="KW-0687">Ribonucleoprotein</keyword>